<evidence type="ECO:0000313" key="3">
    <source>
        <dbReference type="Proteomes" id="UP000030640"/>
    </source>
</evidence>
<feature type="region of interest" description="Disordered" evidence="1">
    <location>
        <begin position="1025"/>
        <end position="1100"/>
    </location>
</feature>
<feature type="compositionally biased region" description="Polar residues" evidence="1">
    <location>
        <begin position="1028"/>
        <end position="1041"/>
    </location>
</feature>
<dbReference type="OrthoDB" id="387070at2759"/>
<feature type="region of interest" description="Disordered" evidence="1">
    <location>
        <begin position="1134"/>
        <end position="1161"/>
    </location>
</feature>
<feature type="region of interest" description="Disordered" evidence="1">
    <location>
        <begin position="1"/>
        <end position="57"/>
    </location>
</feature>
<gene>
    <name evidence="2" type="ORF">C922_01115</name>
</gene>
<feature type="region of interest" description="Disordered" evidence="1">
    <location>
        <begin position="1261"/>
        <end position="1297"/>
    </location>
</feature>
<feature type="compositionally biased region" description="Basic and acidic residues" evidence="1">
    <location>
        <begin position="504"/>
        <end position="521"/>
    </location>
</feature>
<feature type="compositionally biased region" description="Basic and acidic residues" evidence="1">
    <location>
        <begin position="145"/>
        <end position="162"/>
    </location>
</feature>
<accession>W7AAH7</accession>
<feature type="compositionally biased region" description="Low complexity" evidence="1">
    <location>
        <begin position="325"/>
        <end position="334"/>
    </location>
</feature>
<dbReference type="EMBL" id="KI965462">
    <property type="protein sequence ID" value="EUD68715.1"/>
    <property type="molecule type" value="Genomic_DNA"/>
</dbReference>
<dbReference type="Proteomes" id="UP000030640">
    <property type="component" value="Unassembled WGS sequence"/>
</dbReference>
<feature type="compositionally biased region" description="Basic and acidic residues" evidence="1">
    <location>
        <begin position="222"/>
        <end position="233"/>
    </location>
</feature>
<evidence type="ECO:0000313" key="2">
    <source>
        <dbReference type="EMBL" id="EUD68715.1"/>
    </source>
</evidence>
<feature type="compositionally biased region" description="Low complexity" evidence="1">
    <location>
        <begin position="1079"/>
        <end position="1100"/>
    </location>
</feature>
<feature type="compositionally biased region" description="Polar residues" evidence="1">
    <location>
        <begin position="474"/>
        <end position="497"/>
    </location>
</feature>
<feature type="compositionally biased region" description="Basic and acidic residues" evidence="1">
    <location>
        <begin position="718"/>
        <end position="737"/>
    </location>
</feature>
<feature type="compositionally biased region" description="Polar residues" evidence="1">
    <location>
        <begin position="633"/>
        <end position="643"/>
    </location>
</feature>
<sequence length="1297" mass="145780">MNFQKDTKNPSTGKYDHAKKENKNNNQESYSANLISTDDKVNMLKNNHDTSGSSQKIVDENLKVNINQSVLKEGTTTASFKTDSDTTDDGRKKGNEEVHYKGSTGAAEGTPVRTTTECVAHNNSNSTMCSNNNVNVKKVPSSQEENEKSEASPPAYERKSVNKDPPAIKRRSSASKGDNDDKKTVETSVDAPPFNTPQKGSNNDAEEAQYAKMQSRVSIKQNNEKDERNKKENATMGEGTKSRETIHGANIRESKNTTMNKNKGVVTDDLDVITEKEGKTERGPKDDHSNDHINSSVNGTASGRTKKTCPFNRREYQKDKENSNEETSSNNVTSQKNGNYKKFPAFNNAKNGASFKEVRRNNPNIGSSNRKSEKYKSFGHSKKDEFWKSYRGRNEDYNTTSGDYFRRGENYKNEESYASGGNSPNSSNNSYGGNNEQHRANERGFKNDNPHTYRNAINNGGYKNVGGNVGGTAQMENSTKMNDNFHNADNYKMSNYRNHYRNGYNEDPRGSANRYGEKSGSHESGLSTGVKQKDTQFHAVEKYAKKYDSNYFERNDSANVAKDSGSASKKKVNSFSKQIQSTNYSKHLPISGYTKGKETNGYEENDSIEIFTEGDASRNSTEFLDKQIIHGANHTSSSGTYHNSGEKTHNNIPRAGKKNSTAMGSPSHHDNIEQVKKAYAKLTHISHGKDNKKESITVDDNSDHMKSENKCSFIPKPDISDSDRRKINNSGEKDVMKQIKRKEYKKGDYRTLEGDGSGAHVKKTEQRATHFTAHLGDSTKSHVPTNGHEYHHAGANGDEEDHANSVQSEEDKNPQNGGKQYHANGPENKRKMFAPKRDQRSINPDEGTFSFDFKEFECWMRGRYNKLLEIYIDQENRKKNNSEIFEEEIKLYEFCSAYTNSGLEKDSHENLSQMTETLGSLGIIEEDAARSKDNTDVQTNSEMANERELVIERRGGLSTGGNKGGHVNNAAGDSYNSARSNYFSVSKNHMHVLNSNGAHQGENKYYQRNNNYRPNHQKRPLQLFHKNGPQNNRAPFFSFSSGKKWDNSGRTGGEEVVENAIEDAKLEGKPEENTDTNGDMNTENNAQNNTNNNADNDSNANATSLVKKYSAHNRNNQAEEKTSDGNFNRKTYYEKRPAGKPFGSTNITTKKPSSNNGFYKNKYHTVDQKNDCMRSEMNNGTFYKSNRQPMGQHNNKRNNWSTKLVNNRFGNRYEEPFGEPFGERPNERFSKQNNSKDMDHTNAMFYASKKRIDNYVLPPNEMGTAAAHNSNLAGNSKKSNSTYLTAKSEGAKNRKYE</sequence>
<feature type="compositionally biased region" description="Polar residues" evidence="1">
    <location>
        <begin position="1267"/>
        <end position="1285"/>
    </location>
</feature>
<name>W7AAH7_9APIC</name>
<evidence type="ECO:0000256" key="1">
    <source>
        <dbReference type="SAM" id="MobiDB-lite"/>
    </source>
</evidence>
<feature type="compositionally biased region" description="Basic and acidic residues" evidence="1">
    <location>
        <begin position="436"/>
        <end position="451"/>
    </location>
</feature>
<feature type="compositionally biased region" description="Low complexity" evidence="1">
    <location>
        <begin position="122"/>
        <end position="139"/>
    </location>
</feature>
<keyword evidence="3" id="KW-1185">Reference proteome</keyword>
<feature type="compositionally biased region" description="Basic and acidic residues" evidence="1">
    <location>
        <begin position="1062"/>
        <end position="1072"/>
    </location>
</feature>
<feature type="region of interest" description="Disordered" evidence="1">
    <location>
        <begin position="73"/>
        <end position="380"/>
    </location>
</feature>
<feature type="region of interest" description="Disordered" evidence="1">
    <location>
        <begin position="683"/>
        <end position="742"/>
    </location>
</feature>
<feature type="compositionally biased region" description="Basic and acidic residues" evidence="1">
    <location>
        <begin position="827"/>
        <end position="840"/>
    </location>
</feature>
<feature type="compositionally biased region" description="Basic and acidic residues" evidence="1">
    <location>
        <begin position="312"/>
        <end position="323"/>
    </location>
</feature>
<feature type="region of interest" description="Disordered" evidence="1">
    <location>
        <begin position="414"/>
        <end position="530"/>
    </location>
</feature>
<feature type="compositionally biased region" description="Basic and acidic residues" evidence="1">
    <location>
        <begin position="687"/>
        <end position="709"/>
    </location>
</feature>
<feature type="compositionally biased region" description="Basic and acidic residues" evidence="1">
    <location>
        <begin position="82"/>
        <end position="100"/>
    </location>
</feature>
<protein>
    <submittedName>
        <fullName evidence="2">Uncharacterized protein</fullName>
    </submittedName>
</protein>
<organism evidence="2 3">
    <name type="scientific">Plasmodium inui San Antonio 1</name>
    <dbReference type="NCBI Taxonomy" id="1237626"/>
    <lineage>
        <taxon>Eukaryota</taxon>
        <taxon>Sar</taxon>
        <taxon>Alveolata</taxon>
        <taxon>Apicomplexa</taxon>
        <taxon>Aconoidasida</taxon>
        <taxon>Haemosporida</taxon>
        <taxon>Plasmodiidae</taxon>
        <taxon>Plasmodium</taxon>
        <taxon>Plasmodium (Plasmodium)</taxon>
    </lineage>
</organism>
<feature type="region of interest" description="Disordered" evidence="1">
    <location>
        <begin position="633"/>
        <end position="669"/>
    </location>
</feature>
<feature type="compositionally biased region" description="Basic and acidic residues" evidence="1">
    <location>
        <begin position="1"/>
        <end position="23"/>
    </location>
</feature>
<feature type="region of interest" description="Disordered" evidence="1">
    <location>
        <begin position="1216"/>
        <end position="1237"/>
    </location>
</feature>
<feature type="compositionally biased region" description="Polar residues" evidence="1">
    <location>
        <begin position="24"/>
        <end position="36"/>
    </location>
</feature>
<proteinExistence type="predicted"/>
<feature type="compositionally biased region" description="Polar residues" evidence="1">
    <location>
        <begin position="1143"/>
        <end position="1158"/>
    </location>
</feature>
<feature type="region of interest" description="Disordered" evidence="1">
    <location>
        <begin position="772"/>
        <end position="845"/>
    </location>
</feature>
<dbReference type="VEuPathDB" id="PlasmoDB:C922_01115"/>
<feature type="compositionally biased region" description="Low complexity" evidence="1">
    <location>
        <begin position="416"/>
        <end position="435"/>
    </location>
</feature>
<feature type="compositionally biased region" description="Polar residues" evidence="1">
    <location>
        <begin position="292"/>
        <end position="303"/>
    </location>
</feature>
<dbReference type="RefSeq" id="XP_008814945.1">
    <property type="nucleotide sequence ID" value="XM_008816723.1"/>
</dbReference>
<feature type="compositionally biased region" description="Basic and acidic residues" evidence="1">
    <location>
        <begin position="37"/>
        <end position="48"/>
    </location>
</feature>
<feature type="compositionally biased region" description="Basic and acidic residues" evidence="1">
    <location>
        <begin position="240"/>
        <end position="255"/>
    </location>
</feature>
<feature type="compositionally biased region" description="Basic and acidic residues" evidence="1">
    <location>
        <begin position="273"/>
        <end position="291"/>
    </location>
</feature>
<dbReference type="GeneID" id="20036389"/>
<reference evidence="2 3" key="1">
    <citation type="submission" date="2013-02" db="EMBL/GenBank/DDBJ databases">
        <title>The Genome Sequence of Plasmodium inui San Antonio 1.</title>
        <authorList>
            <consortium name="The Broad Institute Genome Sequencing Platform"/>
            <consortium name="The Broad Institute Genome Sequencing Center for Infectious Disease"/>
            <person name="Neafsey D."/>
            <person name="Cheeseman I."/>
            <person name="Volkman S."/>
            <person name="Adams J."/>
            <person name="Walker B."/>
            <person name="Young S.K."/>
            <person name="Zeng Q."/>
            <person name="Gargeya S."/>
            <person name="Fitzgerald M."/>
            <person name="Haas B."/>
            <person name="Abouelleil A."/>
            <person name="Alvarado L."/>
            <person name="Arachchi H.M."/>
            <person name="Berlin A.M."/>
            <person name="Chapman S.B."/>
            <person name="Dewar J."/>
            <person name="Goldberg J."/>
            <person name="Griggs A."/>
            <person name="Gujja S."/>
            <person name="Hansen M."/>
            <person name="Howarth C."/>
            <person name="Imamovic A."/>
            <person name="Larimer J."/>
            <person name="McCowan C."/>
            <person name="Murphy C."/>
            <person name="Neiman D."/>
            <person name="Pearson M."/>
            <person name="Priest M."/>
            <person name="Roberts A."/>
            <person name="Saif S."/>
            <person name="Shea T."/>
            <person name="Sisk P."/>
            <person name="Sykes S."/>
            <person name="Wortman J."/>
            <person name="Nusbaum C."/>
            <person name="Birren B."/>
        </authorList>
    </citation>
    <scope>NUCLEOTIDE SEQUENCE [LARGE SCALE GENOMIC DNA]</scope>
    <source>
        <strain evidence="2 3">San Antonio 1</strain>
    </source>
</reference>
<feature type="compositionally biased region" description="Basic and acidic residues" evidence="1">
    <location>
        <begin position="370"/>
        <end position="380"/>
    </location>
</feature>